<feature type="chain" id="PRO_5002825457" evidence="2">
    <location>
        <begin position="22"/>
        <end position="361"/>
    </location>
</feature>
<proteinExistence type="predicted"/>
<dbReference type="Pfam" id="PF12849">
    <property type="entry name" value="PBP_like_2"/>
    <property type="match status" value="1"/>
</dbReference>
<evidence type="ECO:0000313" key="5">
    <source>
        <dbReference type="Proteomes" id="UP000001868"/>
    </source>
</evidence>
<evidence type="ECO:0000256" key="2">
    <source>
        <dbReference type="SAM" id="SignalP"/>
    </source>
</evidence>
<evidence type="ECO:0000313" key="4">
    <source>
        <dbReference type="EMBL" id="ACG78903.1"/>
    </source>
</evidence>
<dbReference type="PROSITE" id="PS51257">
    <property type="entry name" value="PROKAR_LIPOPROTEIN"/>
    <property type="match status" value="1"/>
</dbReference>
<dbReference type="eggNOG" id="COG0226">
    <property type="taxonomic scope" value="Bacteria"/>
</dbReference>
<protein>
    <submittedName>
        <fullName evidence="4">Phosphate ABC transporter, periplasmic phosphate-binding protein PstS</fullName>
    </submittedName>
</protein>
<dbReference type="AlphaFoldDB" id="B4RGJ7"/>
<evidence type="ECO:0000259" key="3">
    <source>
        <dbReference type="Pfam" id="PF12849"/>
    </source>
</evidence>
<dbReference type="InterPro" id="IPR024370">
    <property type="entry name" value="PBP_domain"/>
</dbReference>
<gene>
    <name evidence="4" type="ordered locus">PHZ_c2494</name>
</gene>
<dbReference type="PANTHER" id="PTHR30570">
    <property type="entry name" value="PERIPLASMIC PHOSPHATE BINDING COMPONENT OF PHOSPHATE ABC TRANSPORTER"/>
    <property type="match status" value="1"/>
</dbReference>
<accession>B4RGJ7</accession>
<dbReference type="KEGG" id="pzu:PHZ_c2494"/>
<dbReference type="Gene3D" id="3.40.190.10">
    <property type="entry name" value="Periplasmic binding protein-like II"/>
    <property type="match status" value="2"/>
</dbReference>
<dbReference type="InterPro" id="IPR050811">
    <property type="entry name" value="Phosphate_ABC_transporter"/>
</dbReference>
<keyword evidence="5" id="KW-1185">Reference proteome</keyword>
<feature type="signal peptide" evidence="2">
    <location>
        <begin position="1"/>
        <end position="21"/>
    </location>
</feature>
<dbReference type="RefSeq" id="WP_012523041.1">
    <property type="nucleotide sequence ID" value="NC_011144.1"/>
</dbReference>
<sequence length="361" mass="37485">MRFPILTATVALAALSLAACGQGGGSPAGQGAAPKGGAQGQVWAAGSSTVFPFATRVAETVARTTGGAPAKVESLGTGGGIKLFCGGAGRNFPDVANASRRMKKSEWEACQANGVTDILEVKIGYDGIVIANAKNAPTFHLTREQIYRALAAEVPQGSGFATNTAATWSAVAPGLPNERIVAYGPPPTSGTRDAFVELAMEKGAEKVPAMAALKSSDEEAFKQRAHTLRKDGAWIDAGENDNVIVQTLEKTPNAVGVFGYSFLENNMDKVKAADIEGVSPTLENISTGKYPLSRSLYIYVKRANIGVTPGLKEFVDGFLSEAAVGRGGYLLQRGLIPLPADELTAQRDAAKALTPMTAPAS</sequence>
<dbReference type="EMBL" id="CP000747">
    <property type="protein sequence ID" value="ACG78903.1"/>
    <property type="molecule type" value="Genomic_DNA"/>
</dbReference>
<keyword evidence="1 2" id="KW-0732">Signal</keyword>
<dbReference type="OrthoDB" id="9790048at2"/>
<evidence type="ECO:0000256" key="1">
    <source>
        <dbReference type="ARBA" id="ARBA00022729"/>
    </source>
</evidence>
<dbReference type="Proteomes" id="UP000001868">
    <property type="component" value="Chromosome"/>
</dbReference>
<dbReference type="HOGENOM" id="CLU_026228_0_0_5"/>
<dbReference type="SUPFAM" id="SSF53850">
    <property type="entry name" value="Periplasmic binding protein-like II"/>
    <property type="match status" value="1"/>
</dbReference>
<feature type="domain" description="PBP" evidence="3">
    <location>
        <begin position="33"/>
        <end position="321"/>
    </location>
</feature>
<name>B4RGJ7_PHEZH</name>
<organism evidence="4 5">
    <name type="scientific">Phenylobacterium zucineum (strain HLK1)</name>
    <dbReference type="NCBI Taxonomy" id="450851"/>
    <lineage>
        <taxon>Bacteria</taxon>
        <taxon>Pseudomonadati</taxon>
        <taxon>Pseudomonadota</taxon>
        <taxon>Alphaproteobacteria</taxon>
        <taxon>Caulobacterales</taxon>
        <taxon>Caulobacteraceae</taxon>
        <taxon>Phenylobacterium</taxon>
    </lineage>
</organism>
<reference evidence="4 5" key="1">
    <citation type="journal article" date="2008" name="BMC Genomics">
        <title>Complete genome of Phenylobacterium zucineum - a novel facultative intracellular bacterium isolated from human erythroleukemia cell line K562.</title>
        <authorList>
            <person name="Luo Y."/>
            <person name="Xu X."/>
            <person name="Ding Z."/>
            <person name="Liu Z."/>
            <person name="Zhang B."/>
            <person name="Yan Z."/>
            <person name="Sun J."/>
            <person name="Hu S."/>
            <person name="Hu X."/>
        </authorList>
    </citation>
    <scope>NUCLEOTIDE SEQUENCE [LARGE SCALE GENOMIC DNA]</scope>
    <source>
        <strain evidence="4 5">HLK1</strain>
    </source>
</reference>
<dbReference type="STRING" id="450851.PHZ_c2494"/>
<dbReference type="PANTHER" id="PTHR30570:SF1">
    <property type="entry name" value="PHOSPHATE-BINDING PROTEIN PSTS"/>
    <property type="match status" value="1"/>
</dbReference>